<evidence type="ECO:0000313" key="4">
    <source>
        <dbReference type="Proteomes" id="UP000708148"/>
    </source>
</evidence>
<dbReference type="CDD" id="cd00201">
    <property type="entry name" value="WW"/>
    <property type="match status" value="1"/>
</dbReference>
<evidence type="ECO:0000259" key="2">
    <source>
        <dbReference type="PROSITE" id="PS50020"/>
    </source>
</evidence>
<evidence type="ECO:0000256" key="1">
    <source>
        <dbReference type="SAM" id="MobiDB-lite"/>
    </source>
</evidence>
<dbReference type="AlphaFoldDB" id="A0A8S1J8N9"/>
<dbReference type="Gene3D" id="2.20.70.10">
    <property type="match status" value="1"/>
</dbReference>
<dbReference type="OrthoDB" id="552576at2759"/>
<proteinExistence type="predicted"/>
<dbReference type="EMBL" id="CAJHUC010002344">
    <property type="protein sequence ID" value="CAD7703657.1"/>
    <property type="molecule type" value="Genomic_DNA"/>
</dbReference>
<feature type="region of interest" description="Disordered" evidence="1">
    <location>
        <begin position="193"/>
        <end position="241"/>
    </location>
</feature>
<comment type="caution">
    <text evidence="3">The sequence shown here is derived from an EMBL/GenBank/DDBJ whole genome shotgun (WGS) entry which is preliminary data.</text>
</comment>
<dbReference type="PANTHER" id="PTHR47852">
    <property type="entry name" value="OS06G0298400 PROTEIN"/>
    <property type="match status" value="1"/>
</dbReference>
<dbReference type="PROSITE" id="PS01159">
    <property type="entry name" value="WW_DOMAIN_1"/>
    <property type="match status" value="1"/>
</dbReference>
<reference evidence="3" key="1">
    <citation type="submission" date="2020-12" db="EMBL/GenBank/DDBJ databases">
        <authorList>
            <person name="Iha C."/>
        </authorList>
    </citation>
    <scope>NUCLEOTIDE SEQUENCE</scope>
</reference>
<dbReference type="SMART" id="SM00456">
    <property type="entry name" value="WW"/>
    <property type="match status" value="1"/>
</dbReference>
<feature type="domain" description="WW" evidence="2">
    <location>
        <begin position="252"/>
        <end position="286"/>
    </location>
</feature>
<dbReference type="PROSITE" id="PS50020">
    <property type="entry name" value="WW_DOMAIN_2"/>
    <property type="match status" value="1"/>
</dbReference>
<dbReference type="SUPFAM" id="SSF51045">
    <property type="entry name" value="WW domain"/>
    <property type="match status" value="1"/>
</dbReference>
<feature type="compositionally biased region" description="Polar residues" evidence="1">
    <location>
        <begin position="193"/>
        <end position="208"/>
    </location>
</feature>
<feature type="compositionally biased region" description="Basic and acidic residues" evidence="1">
    <location>
        <begin position="225"/>
        <end position="235"/>
    </location>
</feature>
<accession>A0A8S1J8N9</accession>
<keyword evidence="4" id="KW-1185">Reference proteome</keyword>
<evidence type="ECO:0000313" key="3">
    <source>
        <dbReference type="EMBL" id="CAD7703657.1"/>
    </source>
</evidence>
<organism evidence="3 4">
    <name type="scientific">Ostreobium quekettii</name>
    <dbReference type="NCBI Taxonomy" id="121088"/>
    <lineage>
        <taxon>Eukaryota</taxon>
        <taxon>Viridiplantae</taxon>
        <taxon>Chlorophyta</taxon>
        <taxon>core chlorophytes</taxon>
        <taxon>Ulvophyceae</taxon>
        <taxon>TCBD clade</taxon>
        <taxon>Bryopsidales</taxon>
        <taxon>Ostreobineae</taxon>
        <taxon>Ostreobiaceae</taxon>
        <taxon>Ostreobium</taxon>
    </lineage>
</organism>
<dbReference type="InterPro" id="IPR001202">
    <property type="entry name" value="WW_dom"/>
</dbReference>
<feature type="region of interest" description="Disordered" evidence="1">
    <location>
        <begin position="1"/>
        <end position="81"/>
    </location>
</feature>
<feature type="compositionally biased region" description="Polar residues" evidence="1">
    <location>
        <begin position="26"/>
        <end position="40"/>
    </location>
</feature>
<sequence length="286" mass="31091">MPPGAAEGNLKPTEGSLHEGHAPGTETATSSDVKSSNLHNASGIDSGPLPTVANGHDDVDASAVGRPEAQHDGKQAGPSMREYRAEPVQYISQQEIDTEPMLWASVPGEGLEEALRPTSASGKKKRGLDEAVAATAGKKKKLKASKAVSKLMNKWTAVREQEKAVEKGKEEEEFDPAALEKKKLQRIQKWKNEQLQSAESQANANFQPLTGDWRQRVKQAKGKRQQQEKHADKQEGAVSATANEARLEALSKGLKPGWIACLDQDSGEVYYGNMETKETSWTRPES</sequence>
<dbReference type="Proteomes" id="UP000708148">
    <property type="component" value="Unassembled WGS sequence"/>
</dbReference>
<protein>
    <recommendedName>
        <fullName evidence="2">WW domain-containing protein</fullName>
    </recommendedName>
</protein>
<name>A0A8S1J8N9_9CHLO</name>
<dbReference type="InterPro" id="IPR036020">
    <property type="entry name" value="WW_dom_sf"/>
</dbReference>
<dbReference type="PANTHER" id="PTHR47852:SF2">
    <property type="entry name" value="WW DOMAIN-CONTAINING PROTEIN"/>
    <property type="match status" value="1"/>
</dbReference>
<gene>
    <name evidence="3" type="ORF">OSTQU699_LOCUS9014</name>
</gene>
<dbReference type="Pfam" id="PF00397">
    <property type="entry name" value="WW"/>
    <property type="match status" value="1"/>
</dbReference>